<evidence type="ECO:0000256" key="8">
    <source>
        <dbReference type="ARBA" id="ARBA00023065"/>
    </source>
</evidence>
<evidence type="ECO:0000259" key="16">
    <source>
        <dbReference type="Pfam" id="PF00999"/>
    </source>
</evidence>
<evidence type="ECO:0000256" key="14">
    <source>
        <dbReference type="SAM" id="Phobius"/>
    </source>
</evidence>
<dbReference type="Proteomes" id="UP000649617">
    <property type="component" value="Unassembled WGS sequence"/>
</dbReference>
<reference evidence="17" key="1">
    <citation type="submission" date="2021-02" db="EMBL/GenBank/DDBJ databases">
        <authorList>
            <person name="Dougan E. K."/>
            <person name="Rhodes N."/>
            <person name="Thang M."/>
            <person name="Chan C."/>
        </authorList>
    </citation>
    <scope>NUCLEOTIDE SEQUENCE</scope>
</reference>
<evidence type="ECO:0000256" key="10">
    <source>
        <dbReference type="ARBA" id="ARBA00023201"/>
    </source>
</evidence>
<keyword evidence="6" id="KW-0333">Golgi apparatus</keyword>
<feature type="signal peptide" evidence="15">
    <location>
        <begin position="1"/>
        <end position="15"/>
    </location>
</feature>
<accession>A0A812W453</accession>
<keyword evidence="9 14" id="KW-0472">Membrane</keyword>
<keyword evidence="7" id="KW-0915">Sodium</keyword>
<dbReference type="InterPro" id="IPR004709">
    <property type="entry name" value="NaH_exchanger"/>
</dbReference>
<evidence type="ECO:0000256" key="7">
    <source>
        <dbReference type="ARBA" id="ARBA00023053"/>
    </source>
</evidence>
<comment type="subcellular location">
    <subcellularLocation>
        <location evidence="1">Golgi apparatus membrane</location>
        <topology evidence="1">Multi-pass membrane protein</topology>
    </subcellularLocation>
</comment>
<evidence type="ECO:0000313" key="17">
    <source>
        <dbReference type="EMBL" id="CAE7656908.1"/>
    </source>
</evidence>
<evidence type="ECO:0000256" key="1">
    <source>
        <dbReference type="ARBA" id="ARBA00004653"/>
    </source>
</evidence>
<dbReference type="InterPro" id="IPR018422">
    <property type="entry name" value="Cation/H_exchanger_CPA1"/>
</dbReference>
<dbReference type="GO" id="GO:0051453">
    <property type="term" value="P:regulation of intracellular pH"/>
    <property type="evidence" value="ECO:0007669"/>
    <property type="project" value="TreeGrafter"/>
</dbReference>
<feature type="transmembrane region" description="Helical" evidence="14">
    <location>
        <begin position="93"/>
        <end position="117"/>
    </location>
</feature>
<keyword evidence="5 14" id="KW-1133">Transmembrane helix</keyword>
<keyword evidence="8" id="KW-0406">Ion transport</keyword>
<dbReference type="PRINTS" id="PR01084">
    <property type="entry name" value="NAHEXCHNGR"/>
</dbReference>
<evidence type="ECO:0000256" key="9">
    <source>
        <dbReference type="ARBA" id="ARBA00023136"/>
    </source>
</evidence>
<dbReference type="PANTHER" id="PTHR10110">
    <property type="entry name" value="SODIUM/HYDROGEN EXCHANGER"/>
    <property type="match status" value="1"/>
</dbReference>
<gene>
    <name evidence="17" type="primary">SLC9A8</name>
    <name evidence="17" type="ORF">SPIL2461_LOCUS17676</name>
</gene>
<protein>
    <recommendedName>
        <fullName evidence="11">Sodium/hydrogen exchanger 8</fullName>
    </recommendedName>
    <alternativeName>
        <fullName evidence="12">Na(+)/H(+) exchanger 8</fullName>
    </alternativeName>
    <alternativeName>
        <fullName evidence="13">Solute carrier family 9 member 8</fullName>
    </alternativeName>
</protein>
<feature type="transmembrane region" description="Helical" evidence="14">
    <location>
        <begin position="257"/>
        <end position="274"/>
    </location>
</feature>
<keyword evidence="15" id="KW-0732">Signal</keyword>
<feature type="transmembrane region" description="Helical" evidence="14">
    <location>
        <begin position="366"/>
        <end position="384"/>
    </location>
</feature>
<evidence type="ECO:0000256" key="5">
    <source>
        <dbReference type="ARBA" id="ARBA00022989"/>
    </source>
</evidence>
<keyword evidence="10" id="KW-0739">Sodium transport</keyword>
<dbReference type="EMBL" id="CAJNIZ010043307">
    <property type="protein sequence ID" value="CAE7656908.1"/>
    <property type="molecule type" value="Genomic_DNA"/>
</dbReference>
<evidence type="ECO:0000313" key="18">
    <source>
        <dbReference type="Proteomes" id="UP000649617"/>
    </source>
</evidence>
<dbReference type="Gene3D" id="6.10.140.1330">
    <property type="match status" value="1"/>
</dbReference>
<sequence length="439" mass="47730">MLALLVGNFLHVCQARGGVVSIISESSVIILVGFLLGVILPTDGSILCWAMGNVDVNTEGLVMASILNLFLLPVIIFEAGWSMTHRDFINQLLTILTFAVFGTLISMLVVGLLIMQTCSIHGVCSARTAFTYAALISAVDPVATLATYAHLQVDPLLNIIVFGESVVNDAVAIVLFRVLNSETENFSDMSLNAVSLRIGSQTLLLLFGSVGLGIALGFLLMLTTRYCRLADHTSSCVLFVFVSSFFIYCFAERVCSMSGIITVLFASMFASGFAKQQFSKEASMFCAFALKQAATLSDMVVFLFVGITAVYCDRRGLVFGSLVIAFCLLGRAAAVVPLALFTNGCKAVMSRGESWGKSLRLNWKKIFMMWHAGLRGGIALVLTLELEKWVDEDAPGTRDTLRNATIFIIVFFLLFFGSRTAFSNKIPGWLCGCFYTQCD</sequence>
<evidence type="ECO:0000256" key="2">
    <source>
        <dbReference type="ARBA" id="ARBA00022448"/>
    </source>
</evidence>
<dbReference type="InterPro" id="IPR006153">
    <property type="entry name" value="Cation/H_exchanger_TM"/>
</dbReference>
<dbReference type="Pfam" id="PF00999">
    <property type="entry name" value="Na_H_Exchanger"/>
    <property type="match status" value="1"/>
</dbReference>
<feature type="transmembrane region" description="Helical" evidence="14">
    <location>
        <begin position="198"/>
        <end position="222"/>
    </location>
</feature>
<feature type="transmembrane region" description="Helical" evidence="14">
    <location>
        <begin position="317"/>
        <end position="341"/>
    </location>
</feature>
<feature type="transmembrane region" description="Helical" evidence="14">
    <location>
        <begin position="20"/>
        <end position="40"/>
    </location>
</feature>
<evidence type="ECO:0000256" key="4">
    <source>
        <dbReference type="ARBA" id="ARBA00022692"/>
    </source>
</evidence>
<dbReference type="GO" id="GO:0015385">
    <property type="term" value="F:sodium:proton antiporter activity"/>
    <property type="evidence" value="ECO:0007669"/>
    <property type="project" value="InterPro"/>
</dbReference>
<feature type="transmembrane region" description="Helical" evidence="14">
    <location>
        <begin position="156"/>
        <end position="178"/>
    </location>
</feature>
<keyword evidence="3" id="KW-0050">Antiport</keyword>
<feature type="transmembrane region" description="Helical" evidence="14">
    <location>
        <begin position="234"/>
        <end position="251"/>
    </location>
</feature>
<proteinExistence type="predicted"/>
<evidence type="ECO:0000256" key="11">
    <source>
        <dbReference type="ARBA" id="ARBA00040570"/>
    </source>
</evidence>
<feature type="chain" id="PRO_5032620978" description="Sodium/hydrogen exchanger 8" evidence="15">
    <location>
        <begin position="16"/>
        <end position="439"/>
    </location>
</feature>
<feature type="transmembrane region" description="Helical" evidence="14">
    <location>
        <begin position="129"/>
        <end position="149"/>
    </location>
</feature>
<keyword evidence="18" id="KW-1185">Reference proteome</keyword>
<keyword evidence="4 14" id="KW-0812">Transmembrane</keyword>
<dbReference type="AlphaFoldDB" id="A0A812W453"/>
<dbReference type="OrthoDB" id="196264at2759"/>
<dbReference type="GO" id="GO:0000139">
    <property type="term" value="C:Golgi membrane"/>
    <property type="evidence" value="ECO:0007669"/>
    <property type="project" value="UniProtKB-SubCell"/>
</dbReference>
<dbReference type="GO" id="GO:0098719">
    <property type="term" value="P:sodium ion import across plasma membrane"/>
    <property type="evidence" value="ECO:0007669"/>
    <property type="project" value="TreeGrafter"/>
</dbReference>
<feature type="transmembrane region" description="Helical" evidence="14">
    <location>
        <begin position="404"/>
        <end position="422"/>
    </location>
</feature>
<evidence type="ECO:0000256" key="3">
    <source>
        <dbReference type="ARBA" id="ARBA00022449"/>
    </source>
</evidence>
<feature type="domain" description="Cation/H+ exchanger transmembrane" evidence="16">
    <location>
        <begin position="17"/>
        <end position="418"/>
    </location>
</feature>
<comment type="caution">
    <text evidence="17">The sequence shown here is derived from an EMBL/GenBank/DDBJ whole genome shotgun (WGS) entry which is preliminary data.</text>
</comment>
<name>A0A812W453_SYMPI</name>
<organism evidence="17 18">
    <name type="scientific">Symbiodinium pilosum</name>
    <name type="common">Dinoflagellate</name>
    <dbReference type="NCBI Taxonomy" id="2952"/>
    <lineage>
        <taxon>Eukaryota</taxon>
        <taxon>Sar</taxon>
        <taxon>Alveolata</taxon>
        <taxon>Dinophyceae</taxon>
        <taxon>Suessiales</taxon>
        <taxon>Symbiodiniaceae</taxon>
        <taxon>Symbiodinium</taxon>
    </lineage>
</organism>
<dbReference type="GO" id="GO:0005886">
    <property type="term" value="C:plasma membrane"/>
    <property type="evidence" value="ECO:0007669"/>
    <property type="project" value="TreeGrafter"/>
</dbReference>
<evidence type="ECO:0000256" key="12">
    <source>
        <dbReference type="ARBA" id="ARBA00042291"/>
    </source>
</evidence>
<evidence type="ECO:0000256" key="13">
    <source>
        <dbReference type="ARBA" id="ARBA00042692"/>
    </source>
</evidence>
<dbReference type="GO" id="GO:0015386">
    <property type="term" value="F:potassium:proton antiporter activity"/>
    <property type="evidence" value="ECO:0007669"/>
    <property type="project" value="TreeGrafter"/>
</dbReference>
<keyword evidence="2" id="KW-0813">Transport</keyword>
<feature type="transmembrane region" description="Helical" evidence="14">
    <location>
        <begin position="286"/>
        <end position="311"/>
    </location>
</feature>
<dbReference type="PANTHER" id="PTHR10110:SF191">
    <property type="entry name" value="SODIUM_HYDROGEN EXCHANGER 8"/>
    <property type="match status" value="1"/>
</dbReference>
<evidence type="ECO:0000256" key="6">
    <source>
        <dbReference type="ARBA" id="ARBA00023034"/>
    </source>
</evidence>
<feature type="transmembrane region" description="Helical" evidence="14">
    <location>
        <begin position="60"/>
        <end position="81"/>
    </location>
</feature>
<evidence type="ECO:0000256" key="15">
    <source>
        <dbReference type="SAM" id="SignalP"/>
    </source>
</evidence>